<dbReference type="Pfam" id="PF01453">
    <property type="entry name" value="B_lectin"/>
    <property type="match status" value="1"/>
</dbReference>
<proteinExistence type="predicted"/>
<dbReference type="PROSITE" id="PS50927">
    <property type="entry name" value="BULB_LECTIN"/>
    <property type="match status" value="1"/>
</dbReference>
<dbReference type="Gene3D" id="2.90.10.10">
    <property type="entry name" value="Bulb-type lectin domain"/>
    <property type="match status" value="2"/>
</dbReference>
<gene>
    <name evidence="3" type="ORF">K7B10_34930</name>
</gene>
<dbReference type="InterPro" id="IPR001480">
    <property type="entry name" value="Bulb-type_lectin_dom"/>
</dbReference>
<feature type="domain" description="Bulb-type lectin" evidence="2">
    <location>
        <begin position="225"/>
        <end position="338"/>
    </location>
</feature>
<evidence type="ECO:0000313" key="4">
    <source>
        <dbReference type="Proteomes" id="UP001520654"/>
    </source>
</evidence>
<dbReference type="SMART" id="SM00108">
    <property type="entry name" value="B_lectin"/>
    <property type="match status" value="1"/>
</dbReference>
<protein>
    <recommendedName>
        <fullName evidence="2">Bulb-type lectin domain-containing protein</fullName>
    </recommendedName>
</protein>
<dbReference type="EMBL" id="JAINUL010000001">
    <property type="protein sequence ID" value="MCC0099889.1"/>
    <property type="molecule type" value="Genomic_DNA"/>
</dbReference>
<dbReference type="SUPFAM" id="SSF51110">
    <property type="entry name" value="alpha-D-mannose-specific plant lectins"/>
    <property type="match status" value="1"/>
</dbReference>
<keyword evidence="4" id="KW-1185">Reference proteome</keyword>
<reference evidence="3 4" key="1">
    <citation type="submission" date="2021-08" db="EMBL/GenBank/DDBJ databases">
        <title>Genomic Architecture of Streptomyces flavotricini NGL1 and Streptomyces erythrochromogenes HMS4 With Differential Plant Beneficial attributes and laccase production capabilities.</title>
        <authorList>
            <person name="Salwan R."/>
            <person name="Kaur R."/>
            <person name="Sharma V."/>
        </authorList>
    </citation>
    <scope>NUCLEOTIDE SEQUENCE [LARGE SCALE GENOMIC DNA]</scope>
    <source>
        <strain evidence="3 4">NGL1</strain>
    </source>
</reference>
<evidence type="ECO:0000256" key="1">
    <source>
        <dbReference type="SAM" id="MobiDB-lite"/>
    </source>
</evidence>
<sequence length="460" mass="48631">MATQTLPANNGKVTTWSIPDASVTGGDYTWRVRTADQDNATSPWSQSCTFSVDRNRPSKPPVISSTRFPDGRNGWPATTGKARTVELTVACPVEDPTPGCDYGDDWNGDDHRYNAGQIIAPGDLNGDNVPDLWLRDDANGDVFRSYGKKGPDGYVDPTTWGDTAGRVKIGSGVTAAGYPTVGSVCDLTGDALADLWARKSDNTVVGWAGKTPASDNVSFAAPFTIDGITGGSRIPAGTALASGQSPPSNAAKLTMQSDGNLVIASRAGQPLWSSKTAGNAGATAVMRGDGNLVVYKADGASVLWESKTNAPEGYALLADSGDLTVFNARSQSLWSSGSSIRRDYTKDGRSDMADRYDFGDGSDGTHTFAPTSDGTFQTPKGAWAIAAGNYYAPNMKRVTGDYNGDGRDDFGAFYGYDDGSVKAYTWTTKADGKLNDSVGGWSAPSGQWTRDRVQFLEQQN</sequence>
<dbReference type="RefSeq" id="WP_229342958.1">
    <property type="nucleotide sequence ID" value="NZ_JAINUL010000001.1"/>
</dbReference>
<dbReference type="InterPro" id="IPR028994">
    <property type="entry name" value="Integrin_alpha_N"/>
</dbReference>
<dbReference type="InterPro" id="IPR036426">
    <property type="entry name" value="Bulb-type_lectin_dom_sf"/>
</dbReference>
<feature type="region of interest" description="Disordered" evidence="1">
    <location>
        <begin position="39"/>
        <end position="78"/>
    </location>
</feature>
<name>A0ABS8EG27_9ACTN</name>
<dbReference type="InterPro" id="IPR013783">
    <property type="entry name" value="Ig-like_fold"/>
</dbReference>
<dbReference type="Proteomes" id="UP001520654">
    <property type="component" value="Unassembled WGS sequence"/>
</dbReference>
<accession>A0ABS8EG27</accession>
<comment type="caution">
    <text evidence="3">The sequence shown here is derived from an EMBL/GenBank/DDBJ whole genome shotgun (WGS) entry which is preliminary data.</text>
</comment>
<dbReference type="SUPFAM" id="SSF69318">
    <property type="entry name" value="Integrin alpha N-terminal domain"/>
    <property type="match status" value="1"/>
</dbReference>
<organism evidence="3 4">
    <name type="scientific">Streptomyces flavotricini</name>
    <dbReference type="NCBI Taxonomy" id="66888"/>
    <lineage>
        <taxon>Bacteria</taxon>
        <taxon>Bacillati</taxon>
        <taxon>Actinomycetota</taxon>
        <taxon>Actinomycetes</taxon>
        <taxon>Kitasatosporales</taxon>
        <taxon>Streptomycetaceae</taxon>
        <taxon>Streptomyces</taxon>
    </lineage>
</organism>
<feature type="compositionally biased region" description="Polar residues" evidence="1">
    <location>
        <begin position="39"/>
        <end position="52"/>
    </location>
</feature>
<evidence type="ECO:0000313" key="3">
    <source>
        <dbReference type="EMBL" id="MCC0099889.1"/>
    </source>
</evidence>
<dbReference type="Gene3D" id="2.40.128.340">
    <property type="match status" value="2"/>
</dbReference>
<dbReference type="Gene3D" id="2.60.40.10">
    <property type="entry name" value="Immunoglobulins"/>
    <property type="match status" value="1"/>
</dbReference>
<evidence type="ECO:0000259" key="2">
    <source>
        <dbReference type="PROSITE" id="PS50927"/>
    </source>
</evidence>